<dbReference type="AlphaFoldDB" id="A0A7R8WTV1"/>
<evidence type="ECO:0000256" key="2">
    <source>
        <dbReference type="ARBA" id="ARBA00039785"/>
    </source>
</evidence>
<dbReference type="SUPFAM" id="SSF51905">
    <property type="entry name" value="FAD/NAD(P)-binding domain"/>
    <property type="match status" value="1"/>
</dbReference>
<dbReference type="EMBL" id="OB695632">
    <property type="protein sequence ID" value="CAD7238069.1"/>
    <property type="molecule type" value="Genomic_DNA"/>
</dbReference>
<organism evidence="5">
    <name type="scientific">Cyprideis torosa</name>
    <dbReference type="NCBI Taxonomy" id="163714"/>
    <lineage>
        <taxon>Eukaryota</taxon>
        <taxon>Metazoa</taxon>
        <taxon>Ecdysozoa</taxon>
        <taxon>Arthropoda</taxon>
        <taxon>Crustacea</taxon>
        <taxon>Oligostraca</taxon>
        <taxon>Ostracoda</taxon>
        <taxon>Podocopa</taxon>
        <taxon>Podocopida</taxon>
        <taxon>Cytherocopina</taxon>
        <taxon>Cytheroidea</taxon>
        <taxon>Cytherideidae</taxon>
        <taxon>Cyprideis</taxon>
    </lineage>
</organism>
<proteinExistence type="predicted"/>
<dbReference type="PANTHER" id="PTHR13847:SF287">
    <property type="entry name" value="FAD-DEPENDENT OXIDOREDUCTASE DOMAIN-CONTAINING PROTEIN 1"/>
    <property type="match status" value="1"/>
</dbReference>
<dbReference type="PANTHER" id="PTHR13847">
    <property type="entry name" value="SARCOSINE DEHYDROGENASE-RELATED"/>
    <property type="match status" value="1"/>
</dbReference>
<accession>A0A7R8WTV1</accession>
<dbReference type="OrthoDB" id="498204at2759"/>
<dbReference type="Gene3D" id="3.50.50.60">
    <property type="entry name" value="FAD/NAD(P)-binding domain"/>
    <property type="match status" value="1"/>
</dbReference>
<dbReference type="GO" id="GO:0016491">
    <property type="term" value="F:oxidoreductase activity"/>
    <property type="evidence" value="ECO:0007669"/>
    <property type="project" value="UniProtKB-KW"/>
</dbReference>
<protein>
    <recommendedName>
        <fullName evidence="2">FAD-dependent oxidoreductase domain-containing protein 1</fullName>
    </recommendedName>
</protein>
<comment type="function">
    <text evidence="3">Required for the assembly of the mitochondrial membrane respiratory chain NADH dehydrogenase (Complex I). Involved in mid-late stages of complex I assembly.</text>
</comment>
<evidence type="ECO:0000313" key="5">
    <source>
        <dbReference type="EMBL" id="CAD7238069.1"/>
    </source>
</evidence>
<feature type="domain" description="FAD dependent oxidoreductase" evidence="4">
    <location>
        <begin position="4"/>
        <end position="313"/>
    </location>
</feature>
<dbReference type="GO" id="GO:0005737">
    <property type="term" value="C:cytoplasm"/>
    <property type="evidence" value="ECO:0007669"/>
    <property type="project" value="TreeGrafter"/>
</dbReference>
<sequence>MESGAGYHASGRSAAQFVAMIGNPHMAAASAASYDHLAHPPQGFTAPLLHHRGNLFIANEEKAEAFDAFFNEKRQRYPLQRWTIDQVAERVPFIRREWVHAACYLDECWDIDTDALLQGYLRVAKQSGAELRTGAELREATWQDDRWTLEIGQETVTADVIVNAAGAWSDLVAERAGVSVIPIQPKRRSAVTVDLPAGIDVEAIPFTDELDEDFYFRPESGGLMVSPANEDDEAPCDVQPDELDIAWAMHHLETVTTLTPSRPRSSWAGLRSFSRDRLPVIGHDTAHPGFFWLVGQGGTGVMTSPALSLYAASLLLGEPYPDALAAHGLAEG</sequence>
<dbReference type="Pfam" id="PF01266">
    <property type="entry name" value="DAO"/>
    <property type="match status" value="1"/>
</dbReference>
<gene>
    <name evidence="5" type="ORF">CTOB1V02_LOCUS15884</name>
</gene>
<dbReference type="InterPro" id="IPR006076">
    <property type="entry name" value="FAD-dep_OxRdtase"/>
</dbReference>
<dbReference type="Gene3D" id="3.30.9.10">
    <property type="entry name" value="D-Amino Acid Oxidase, subunit A, domain 2"/>
    <property type="match status" value="1"/>
</dbReference>
<evidence type="ECO:0000259" key="4">
    <source>
        <dbReference type="Pfam" id="PF01266"/>
    </source>
</evidence>
<evidence type="ECO:0000256" key="1">
    <source>
        <dbReference type="ARBA" id="ARBA00023002"/>
    </source>
</evidence>
<evidence type="ECO:0000256" key="3">
    <source>
        <dbReference type="ARBA" id="ARBA00046185"/>
    </source>
</evidence>
<reference evidence="5" key="1">
    <citation type="submission" date="2020-11" db="EMBL/GenBank/DDBJ databases">
        <authorList>
            <person name="Tran Van P."/>
        </authorList>
    </citation>
    <scope>NUCLEOTIDE SEQUENCE</scope>
</reference>
<keyword evidence="1" id="KW-0560">Oxidoreductase</keyword>
<dbReference type="InterPro" id="IPR036188">
    <property type="entry name" value="FAD/NAD-bd_sf"/>
</dbReference>
<name>A0A7R8WTV1_9CRUS</name>
<feature type="non-terminal residue" evidence="5">
    <location>
        <position position="332"/>
    </location>
</feature>